<dbReference type="InterPro" id="IPR005814">
    <property type="entry name" value="Aminotrans_3"/>
</dbReference>
<protein>
    <recommendedName>
        <fullName evidence="4 9">Ornithine aminotransferase</fullName>
        <ecNumber evidence="4 9">2.6.1.13</ecNumber>
    </recommendedName>
</protein>
<dbReference type="PROSITE" id="PS00600">
    <property type="entry name" value="AA_TRANSFER_CLASS_3"/>
    <property type="match status" value="1"/>
</dbReference>
<dbReference type="FunFam" id="3.40.640.10:FF:000011">
    <property type="entry name" value="Ornithine aminotransferase"/>
    <property type="match status" value="1"/>
</dbReference>
<comment type="catalytic activity">
    <reaction evidence="9">
        <text>a 2-oxocarboxylate + L-ornithine = L-glutamate 5-semialdehyde + an L-alpha-amino acid</text>
        <dbReference type="Rhea" id="RHEA:13877"/>
        <dbReference type="ChEBI" id="CHEBI:35179"/>
        <dbReference type="ChEBI" id="CHEBI:46911"/>
        <dbReference type="ChEBI" id="CHEBI:58066"/>
        <dbReference type="ChEBI" id="CHEBI:59869"/>
        <dbReference type="EC" id="2.6.1.13"/>
    </reaction>
</comment>
<dbReference type="OrthoDB" id="10261433at2759"/>
<dbReference type="GO" id="GO:0005737">
    <property type="term" value="C:cytoplasm"/>
    <property type="evidence" value="ECO:0007669"/>
    <property type="project" value="TreeGrafter"/>
</dbReference>
<dbReference type="Gene3D" id="3.40.640.10">
    <property type="entry name" value="Type I PLP-dependent aspartate aminotransferase-like (Major domain)"/>
    <property type="match status" value="1"/>
</dbReference>
<evidence type="ECO:0000256" key="9">
    <source>
        <dbReference type="RuleBase" id="RU365036"/>
    </source>
</evidence>
<dbReference type="Proteomes" id="UP000736672">
    <property type="component" value="Unassembled WGS sequence"/>
</dbReference>
<dbReference type="EMBL" id="JAGTJS010000028">
    <property type="protein sequence ID" value="KAH7232722.1"/>
    <property type="molecule type" value="Genomic_DNA"/>
</dbReference>
<dbReference type="InterPro" id="IPR015421">
    <property type="entry name" value="PyrdxlP-dep_Trfase_major"/>
</dbReference>
<dbReference type="GO" id="GO:0042802">
    <property type="term" value="F:identical protein binding"/>
    <property type="evidence" value="ECO:0007669"/>
    <property type="project" value="TreeGrafter"/>
</dbReference>
<evidence type="ECO:0000256" key="8">
    <source>
        <dbReference type="RuleBase" id="RU003560"/>
    </source>
</evidence>
<evidence type="ECO:0000256" key="4">
    <source>
        <dbReference type="ARBA" id="ARBA00012924"/>
    </source>
</evidence>
<evidence type="ECO:0000256" key="2">
    <source>
        <dbReference type="ARBA" id="ARBA00004998"/>
    </source>
</evidence>
<dbReference type="PANTHER" id="PTHR11986:SF18">
    <property type="entry name" value="ORNITHINE AMINOTRANSFERASE, MITOCHONDRIAL"/>
    <property type="match status" value="1"/>
</dbReference>
<dbReference type="GO" id="GO:0004587">
    <property type="term" value="F:ornithine aminotransferase activity"/>
    <property type="evidence" value="ECO:0007669"/>
    <property type="project" value="UniProtKB-EC"/>
</dbReference>
<dbReference type="GO" id="GO:0030170">
    <property type="term" value="F:pyridoxal phosphate binding"/>
    <property type="evidence" value="ECO:0007669"/>
    <property type="project" value="InterPro"/>
</dbReference>
<dbReference type="InterPro" id="IPR049704">
    <property type="entry name" value="Aminotrans_3_PPA_site"/>
</dbReference>
<dbReference type="CDD" id="cd00610">
    <property type="entry name" value="OAT_like"/>
    <property type="match status" value="1"/>
</dbReference>
<evidence type="ECO:0000256" key="6">
    <source>
        <dbReference type="ARBA" id="ARBA00022679"/>
    </source>
</evidence>
<sequence>MLTTEEYAELSARYCAPTHLPIPIVIQKGEGARLRDIDGKEYIDFLSSFSVANQGHSHPRIVKAMIDQCQKIALCTSALQNETYPPLCKKICDLLGYDMAASMNSGSEGVDMAIKIARKWGYNVKGIEPDQAKVLTVTGNYHGKTLGPVSGSSFSYAKDGFGPLLPNIGPNVAGFEVRFSNLDDIKKAFETSGKELAAVLIECVQGFAGCLPTEPGYLQAVQELCREHNVLLIADEIQTGFGRTGTLMAYQHDGIKPDLVVIGKALTGGLYPMSMVLGSKTIMTQIHIGVHTSTFAANPLASAVGIAAVDVVISEGLAERSRRLGAELKDRLNSISSPYTTVKATGRGLFCALHIDESHPSGRVTAERLSRLMRKLGVVIIAVGNRLRIAPPLVIKEEDLWKGVDILEEALSKLIYVDDI</sequence>
<evidence type="ECO:0000256" key="5">
    <source>
        <dbReference type="ARBA" id="ARBA00022576"/>
    </source>
</evidence>
<evidence type="ECO:0000313" key="11">
    <source>
        <dbReference type="Proteomes" id="UP000736672"/>
    </source>
</evidence>
<comment type="pathway">
    <text evidence="2 9">Amino-acid biosynthesis; L-proline biosynthesis; L-glutamate 5-semialdehyde from L-ornithine: step 1/1.</text>
</comment>
<dbReference type="AlphaFoldDB" id="A0A9P9JPH3"/>
<organism evidence="10 11">
    <name type="scientific">Fusarium solani</name>
    <name type="common">Filamentous fungus</name>
    <dbReference type="NCBI Taxonomy" id="169388"/>
    <lineage>
        <taxon>Eukaryota</taxon>
        <taxon>Fungi</taxon>
        <taxon>Dikarya</taxon>
        <taxon>Ascomycota</taxon>
        <taxon>Pezizomycotina</taxon>
        <taxon>Sordariomycetes</taxon>
        <taxon>Hypocreomycetidae</taxon>
        <taxon>Hypocreales</taxon>
        <taxon>Nectriaceae</taxon>
        <taxon>Fusarium</taxon>
        <taxon>Fusarium solani species complex</taxon>
    </lineage>
</organism>
<keyword evidence="7 8" id="KW-0663">Pyridoxal phosphate</keyword>
<dbReference type="InterPro" id="IPR010164">
    <property type="entry name" value="Orn_aminotrans"/>
</dbReference>
<keyword evidence="6 9" id="KW-0808">Transferase</keyword>
<keyword evidence="11" id="KW-1185">Reference proteome</keyword>
<reference evidence="10" key="1">
    <citation type="journal article" date="2021" name="Nat. Commun.">
        <title>Genetic determinants of endophytism in the Arabidopsis root mycobiome.</title>
        <authorList>
            <person name="Mesny F."/>
            <person name="Miyauchi S."/>
            <person name="Thiergart T."/>
            <person name="Pickel B."/>
            <person name="Atanasova L."/>
            <person name="Karlsson M."/>
            <person name="Huettel B."/>
            <person name="Barry K.W."/>
            <person name="Haridas S."/>
            <person name="Chen C."/>
            <person name="Bauer D."/>
            <person name="Andreopoulos W."/>
            <person name="Pangilinan J."/>
            <person name="LaButti K."/>
            <person name="Riley R."/>
            <person name="Lipzen A."/>
            <person name="Clum A."/>
            <person name="Drula E."/>
            <person name="Henrissat B."/>
            <person name="Kohler A."/>
            <person name="Grigoriev I.V."/>
            <person name="Martin F.M."/>
            <person name="Hacquard S."/>
        </authorList>
    </citation>
    <scope>NUCLEOTIDE SEQUENCE</scope>
    <source>
        <strain evidence="10">FSSC 5 MPI-SDFR-AT-0091</strain>
    </source>
</reference>
<proteinExistence type="inferred from homology"/>
<dbReference type="SUPFAM" id="SSF53383">
    <property type="entry name" value="PLP-dependent transferases"/>
    <property type="match status" value="1"/>
</dbReference>
<dbReference type="PANTHER" id="PTHR11986">
    <property type="entry name" value="AMINOTRANSFERASE CLASS III"/>
    <property type="match status" value="1"/>
</dbReference>
<comment type="cofactor">
    <cofactor evidence="1 9">
        <name>pyridoxal 5'-phosphate</name>
        <dbReference type="ChEBI" id="CHEBI:597326"/>
    </cofactor>
</comment>
<evidence type="ECO:0000256" key="7">
    <source>
        <dbReference type="ARBA" id="ARBA00022898"/>
    </source>
</evidence>
<dbReference type="Gene3D" id="3.90.1150.10">
    <property type="entry name" value="Aspartate Aminotransferase, domain 1"/>
    <property type="match status" value="1"/>
</dbReference>
<comment type="similarity">
    <text evidence="3 8">Belongs to the class-III pyridoxal-phosphate-dependent aminotransferase family.</text>
</comment>
<gene>
    <name evidence="10" type="ORF">B0J15DRAFT_599281</name>
</gene>
<dbReference type="GO" id="GO:0010121">
    <property type="term" value="P:L-arginine catabolic process to proline via ornithine"/>
    <property type="evidence" value="ECO:0007669"/>
    <property type="project" value="TreeGrafter"/>
</dbReference>
<dbReference type="InterPro" id="IPR050103">
    <property type="entry name" value="Class-III_PLP-dep_AT"/>
</dbReference>
<dbReference type="GO" id="GO:0019544">
    <property type="term" value="P:L-arginine catabolic process to L-glutamate"/>
    <property type="evidence" value="ECO:0007669"/>
    <property type="project" value="TreeGrafter"/>
</dbReference>
<evidence type="ECO:0000256" key="1">
    <source>
        <dbReference type="ARBA" id="ARBA00001933"/>
    </source>
</evidence>
<dbReference type="EC" id="2.6.1.13" evidence="4 9"/>
<dbReference type="InterPro" id="IPR015422">
    <property type="entry name" value="PyrdxlP-dep_Trfase_small"/>
</dbReference>
<accession>A0A9P9JPH3</accession>
<keyword evidence="5 9" id="KW-0032">Aminotransferase</keyword>
<dbReference type="NCBIfam" id="TIGR01885">
    <property type="entry name" value="Orn_aminotrans"/>
    <property type="match status" value="1"/>
</dbReference>
<name>A0A9P9JPH3_FUSSL</name>
<evidence type="ECO:0000256" key="3">
    <source>
        <dbReference type="ARBA" id="ARBA00008954"/>
    </source>
</evidence>
<dbReference type="PIRSF" id="PIRSF000521">
    <property type="entry name" value="Transaminase_4ab_Lys_Orn"/>
    <property type="match status" value="1"/>
</dbReference>
<dbReference type="Pfam" id="PF00202">
    <property type="entry name" value="Aminotran_3"/>
    <property type="match status" value="1"/>
</dbReference>
<comment type="caution">
    <text evidence="10">The sequence shown here is derived from an EMBL/GenBank/DDBJ whole genome shotgun (WGS) entry which is preliminary data.</text>
</comment>
<dbReference type="InterPro" id="IPR015424">
    <property type="entry name" value="PyrdxlP-dep_Trfase"/>
</dbReference>
<evidence type="ECO:0000313" key="10">
    <source>
        <dbReference type="EMBL" id="KAH7232722.1"/>
    </source>
</evidence>